<reference evidence="1 2" key="1">
    <citation type="submission" date="2018-08" db="EMBL/GenBank/DDBJ databases">
        <title>Genome sequencing of Cutibacterium acnes KCOM 1315.</title>
        <authorList>
            <person name="Kook J.-K."/>
            <person name="Park S.-N."/>
            <person name="Lim Y.K."/>
        </authorList>
    </citation>
    <scope>NUCLEOTIDE SEQUENCE [LARGE SCALE GENOMIC DNA]</scope>
    <source>
        <strain evidence="1 2">KCOM 1315</strain>
    </source>
</reference>
<dbReference type="EMBL" id="CP031442">
    <property type="protein sequence ID" value="AXM06964.1"/>
    <property type="molecule type" value="Genomic_DNA"/>
</dbReference>
<accession>A0AAD0VPS8</accession>
<organism evidence="1 2">
    <name type="scientific">Cutibacterium acnes</name>
    <name type="common">Propionibacterium acnes</name>
    <dbReference type="NCBI Taxonomy" id="1747"/>
    <lineage>
        <taxon>Bacteria</taxon>
        <taxon>Bacillati</taxon>
        <taxon>Actinomycetota</taxon>
        <taxon>Actinomycetes</taxon>
        <taxon>Propionibacteriales</taxon>
        <taxon>Propionibacteriaceae</taxon>
        <taxon>Cutibacterium</taxon>
    </lineage>
</organism>
<name>A0AAD0VPS8_CUTAC</name>
<gene>
    <name evidence="1" type="ORF">DXN06_07320</name>
</gene>
<dbReference type="Proteomes" id="UP000256621">
    <property type="component" value="Chromosome"/>
</dbReference>
<dbReference type="AlphaFoldDB" id="A0AAD0VPS8"/>
<evidence type="ECO:0000313" key="1">
    <source>
        <dbReference type="EMBL" id="AXM06964.1"/>
    </source>
</evidence>
<evidence type="ECO:0000313" key="2">
    <source>
        <dbReference type="Proteomes" id="UP000256621"/>
    </source>
</evidence>
<protein>
    <submittedName>
        <fullName evidence="1">Uncharacterized protein</fullName>
    </submittedName>
</protein>
<sequence>MTVFARQKRFVTDQWTYYVESLTALARPHELCVRWSRGVYRALKRPPEPCVVDFRGQSVRSLEMAQHF</sequence>
<proteinExistence type="predicted"/>